<dbReference type="Pfam" id="PF18602">
    <property type="entry name" value="Rap1a"/>
    <property type="match status" value="1"/>
</dbReference>
<keyword evidence="4" id="KW-1185">Reference proteome</keyword>
<name>A0ABW3HDV6_9SPHN</name>
<dbReference type="InterPro" id="IPR041238">
    <property type="entry name" value="Rap1a"/>
</dbReference>
<proteinExistence type="predicted"/>
<accession>A0ABW3HDV6</accession>
<dbReference type="Proteomes" id="UP001596977">
    <property type="component" value="Unassembled WGS sequence"/>
</dbReference>
<evidence type="ECO:0000256" key="1">
    <source>
        <dbReference type="SAM" id="SignalP"/>
    </source>
</evidence>
<gene>
    <name evidence="3" type="ORF">ACFQ1E_18795</name>
</gene>
<evidence type="ECO:0000313" key="4">
    <source>
        <dbReference type="Proteomes" id="UP001596977"/>
    </source>
</evidence>
<reference evidence="4" key="1">
    <citation type="journal article" date="2019" name="Int. J. Syst. Evol. Microbiol.">
        <title>The Global Catalogue of Microorganisms (GCM) 10K type strain sequencing project: providing services to taxonomists for standard genome sequencing and annotation.</title>
        <authorList>
            <consortium name="The Broad Institute Genomics Platform"/>
            <consortium name="The Broad Institute Genome Sequencing Center for Infectious Disease"/>
            <person name="Wu L."/>
            <person name="Ma J."/>
        </authorList>
    </citation>
    <scope>NUCLEOTIDE SEQUENCE [LARGE SCALE GENOMIC DNA]</scope>
    <source>
        <strain evidence="4">CCUG 62982</strain>
    </source>
</reference>
<evidence type="ECO:0000259" key="2">
    <source>
        <dbReference type="Pfam" id="PF18602"/>
    </source>
</evidence>
<sequence>MIERVAIGSWGARIGAVLLTAAAMAPGAAQAQESTPSTGVFKTAQEVFTICNSTKEVDVEACDWFIMSAHDMMKFYGDTDTGGEKICLPQGTKALEVRTAVLDYWRSKPEARKYSAVSTIYNALTQKYGC</sequence>
<protein>
    <submittedName>
        <fullName evidence="3">Rap1a/Tai family immunity protein</fullName>
    </submittedName>
</protein>
<feature type="signal peptide" evidence="1">
    <location>
        <begin position="1"/>
        <end position="31"/>
    </location>
</feature>
<dbReference type="Gene3D" id="1.10.890.40">
    <property type="match status" value="1"/>
</dbReference>
<dbReference type="EMBL" id="JBHTJG010000012">
    <property type="protein sequence ID" value="MFD0948393.1"/>
    <property type="molecule type" value="Genomic_DNA"/>
</dbReference>
<organism evidence="3 4">
    <name type="scientific">Sphingomonas canadensis</name>
    <dbReference type="NCBI Taxonomy" id="1219257"/>
    <lineage>
        <taxon>Bacteria</taxon>
        <taxon>Pseudomonadati</taxon>
        <taxon>Pseudomonadota</taxon>
        <taxon>Alphaproteobacteria</taxon>
        <taxon>Sphingomonadales</taxon>
        <taxon>Sphingomonadaceae</taxon>
        <taxon>Sphingomonas</taxon>
    </lineage>
</organism>
<evidence type="ECO:0000313" key="3">
    <source>
        <dbReference type="EMBL" id="MFD0948393.1"/>
    </source>
</evidence>
<comment type="caution">
    <text evidence="3">The sequence shown here is derived from an EMBL/GenBank/DDBJ whole genome shotgun (WGS) entry which is preliminary data.</text>
</comment>
<keyword evidence="1" id="KW-0732">Signal</keyword>
<feature type="chain" id="PRO_5047265771" evidence="1">
    <location>
        <begin position="32"/>
        <end position="130"/>
    </location>
</feature>
<dbReference type="RefSeq" id="WP_264946278.1">
    <property type="nucleotide sequence ID" value="NZ_JAPDRA010000012.1"/>
</dbReference>
<feature type="domain" description="Rap1a immunity protein" evidence="2">
    <location>
        <begin position="43"/>
        <end position="130"/>
    </location>
</feature>